<feature type="region of interest" description="Disordered" evidence="1">
    <location>
        <begin position="117"/>
        <end position="143"/>
    </location>
</feature>
<name>A0A1E1XMZ7_AMBSC</name>
<evidence type="ECO:0000259" key="2">
    <source>
        <dbReference type="PROSITE" id="PS50090"/>
    </source>
</evidence>
<feature type="compositionally biased region" description="Basic residues" evidence="1">
    <location>
        <begin position="1"/>
        <end position="10"/>
    </location>
</feature>
<feature type="compositionally biased region" description="Polar residues" evidence="1">
    <location>
        <begin position="224"/>
        <end position="234"/>
    </location>
</feature>
<feature type="non-terminal residue" evidence="3">
    <location>
        <position position="1"/>
    </location>
</feature>
<reference evidence="3" key="2">
    <citation type="journal article" date="2017" name="Front. Cell. Infect. Microbiol.">
        <title>Analysis of the Salivary Gland Transcriptome of Unfed and Partially Fed Amblyomma sculptum Ticks and Descriptive Proteome of the Saliva.</title>
        <authorList>
            <person name="Esteves E."/>
            <person name="Maruyama S.R."/>
            <person name="Kawahara R."/>
            <person name="Fujita A."/>
            <person name="Martins L.A."/>
            <person name="Righi A.A."/>
            <person name="Costa F.B."/>
            <person name="Palmisano G."/>
            <person name="Labruna M.B."/>
            <person name="Sa-Nunes A."/>
            <person name="Ribeiro J.M.C."/>
            <person name="Fogaca A.C."/>
        </authorList>
    </citation>
    <scope>NUCLEOTIDE SEQUENCE</scope>
</reference>
<dbReference type="AlphaFoldDB" id="A0A1E1XMZ7"/>
<feature type="region of interest" description="Disordered" evidence="1">
    <location>
        <begin position="1"/>
        <end position="42"/>
    </location>
</feature>
<organism evidence="3">
    <name type="scientific">Amblyomma sculptum</name>
    <name type="common">Tick</name>
    <dbReference type="NCBI Taxonomy" id="1581419"/>
    <lineage>
        <taxon>Eukaryota</taxon>
        <taxon>Metazoa</taxon>
        <taxon>Ecdysozoa</taxon>
        <taxon>Arthropoda</taxon>
        <taxon>Chelicerata</taxon>
        <taxon>Arachnida</taxon>
        <taxon>Acari</taxon>
        <taxon>Parasitiformes</taxon>
        <taxon>Ixodida</taxon>
        <taxon>Ixodoidea</taxon>
        <taxon>Ixodidae</taxon>
        <taxon>Amblyomminae</taxon>
        <taxon>Amblyomma</taxon>
    </lineage>
</organism>
<feature type="domain" description="Myb-like" evidence="2">
    <location>
        <begin position="29"/>
        <end position="91"/>
    </location>
</feature>
<dbReference type="PROSITE" id="PS50090">
    <property type="entry name" value="MYB_LIKE"/>
    <property type="match status" value="1"/>
</dbReference>
<evidence type="ECO:0000256" key="1">
    <source>
        <dbReference type="SAM" id="MobiDB-lite"/>
    </source>
</evidence>
<feature type="region of interest" description="Disordered" evidence="1">
    <location>
        <begin position="224"/>
        <end position="249"/>
    </location>
</feature>
<dbReference type="InterPro" id="IPR001005">
    <property type="entry name" value="SANT/Myb"/>
</dbReference>
<accession>A0A1E1XMZ7</accession>
<evidence type="ECO:0000313" key="3">
    <source>
        <dbReference type="EMBL" id="JAU00649.1"/>
    </source>
</evidence>
<dbReference type="EMBL" id="GFAA01002786">
    <property type="protein sequence ID" value="JAU00649.1"/>
    <property type="molecule type" value="mRNA"/>
</dbReference>
<reference evidence="3" key="1">
    <citation type="submission" date="2016-09" db="EMBL/GenBank/DDBJ databases">
        <authorList>
            <person name="Capua I."/>
            <person name="De Benedictis P."/>
            <person name="Joannis T."/>
            <person name="Lombin L.H."/>
            <person name="Cattoli G."/>
        </authorList>
    </citation>
    <scope>NUCLEOTIDE SEQUENCE</scope>
</reference>
<feature type="compositionally biased region" description="Low complexity" evidence="1">
    <location>
        <begin position="11"/>
        <end position="33"/>
    </location>
</feature>
<protein>
    <recommendedName>
        <fullName evidence="2">Myb-like domain-containing protein</fullName>
    </recommendedName>
</protein>
<sequence length="316" mass="34183">GLARVRRTPRRLVPTTAASTPPQSVSPSQQPSAEHPWTTSDNEKLVELVSECPTVLLSAENNSAKRAAWEEVSQRLLRSPDHVRRQWASIVADLRQSKRSTPFKPYELAALKALNAGERPPRPSQQPSPSKSQQPPPVQQLQIDPRSVRSITANTFMHQENAAAARTSPAASSTVTSPVIISQPSAGLTILALNPDVSITPVKPPPRASSSSDELLVVRTCSSVHTQTSSSLEEPSTKKARLSSTSPQADTASLLQKLVHLEERRLTLQQEQLAVDRQKVHCVRDLMALLSKNNTRTATGALPNGELLATALSTAL</sequence>
<proteinExistence type="evidence at transcript level"/>